<dbReference type="Proteomes" id="UP000824120">
    <property type="component" value="Chromosome 7"/>
</dbReference>
<organism evidence="1 2">
    <name type="scientific">Solanum commersonii</name>
    <name type="common">Commerson's wild potato</name>
    <name type="synonym">Commerson's nightshade</name>
    <dbReference type="NCBI Taxonomy" id="4109"/>
    <lineage>
        <taxon>Eukaryota</taxon>
        <taxon>Viridiplantae</taxon>
        <taxon>Streptophyta</taxon>
        <taxon>Embryophyta</taxon>
        <taxon>Tracheophyta</taxon>
        <taxon>Spermatophyta</taxon>
        <taxon>Magnoliopsida</taxon>
        <taxon>eudicotyledons</taxon>
        <taxon>Gunneridae</taxon>
        <taxon>Pentapetalae</taxon>
        <taxon>asterids</taxon>
        <taxon>lamiids</taxon>
        <taxon>Solanales</taxon>
        <taxon>Solanaceae</taxon>
        <taxon>Solanoideae</taxon>
        <taxon>Solaneae</taxon>
        <taxon>Solanum</taxon>
    </lineage>
</organism>
<evidence type="ECO:0000313" key="1">
    <source>
        <dbReference type="EMBL" id="KAG5595611.1"/>
    </source>
</evidence>
<proteinExistence type="predicted"/>
<gene>
    <name evidence="1" type="ORF">H5410_036843</name>
</gene>
<reference evidence="1 2" key="1">
    <citation type="submission" date="2020-09" db="EMBL/GenBank/DDBJ databases">
        <title>De no assembly of potato wild relative species, Solanum commersonii.</title>
        <authorList>
            <person name="Cho K."/>
        </authorList>
    </citation>
    <scope>NUCLEOTIDE SEQUENCE [LARGE SCALE GENOMIC DNA]</scope>
    <source>
        <strain evidence="1">LZ3.2</strain>
        <tissue evidence="1">Leaf</tissue>
    </source>
</reference>
<dbReference type="EMBL" id="JACXVP010000007">
    <property type="protein sequence ID" value="KAG5595611.1"/>
    <property type="molecule type" value="Genomic_DNA"/>
</dbReference>
<comment type="caution">
    <text evidence="1">The sequence shown here is derived from an EMBL/GenBank/DDBJ whole genome shotgun (WGS) entry which is preliminary data.</text>
</comment>
<keyword evidence="2" id="KW-1185">Reference proteome</keyword>
<dbReference type="OrthoDB" id="45251at2759"/>
<sequence length="50" mass="5660">MLCEARSSEAIVLGRPPHPHELLKKTHTEGNDEFVDLKSKNTYVSNVKHC</sequence>
<evidence type="ECO:0000313" key="2">
    <source>
        <dbReference type="Proteomes" id="UP000824120"/>
    </source>
</evidence>
<accession>A0A9J5Y4L9</accession>
<name>A0A9J5Y4L9_SOLCO</name>
<protein>
    <submittedName>
        <fullName evidence="1">Uncharacterized protein</fullName>
    </submittedName>
</protein>
<dbReference type="AlphaFoldDB" id="A0A9J5Y4L9"/>